<evidence type="ECO:0000313" key="2">
    <source>
        <dbReference type="EMBL" id="MDR7091512.1"/>
    </source>
</evidence>
<evidence type="ECO:0000313" key="3">
    <source>
        <dbReference type="Proteomes" id="UP001253595"/>
    </source>
</evidence>
<organism evidence="2 3">
    <name type="scientific">Cellvibrio fibrivorans</name>
    <dbReference type="NCBI Taxonomy" id="126350"/>
    <lineage>
        <taxon>Bacteria</taxon>
        <taxon>Pseudomonadati</taxon>
        <taxon>Pseudomonadota</taxon>
        <taxon>Gammaproteobacteria</taxon>
        <taxon>Cellvibrionales</taxon>
        <taxon>Cellvibrionaceae</taxon>
        <taxon>Cellvibrio</taxon>
    </lineage>
</organism>
<gene>
    <name evidence="2" type="ORF">J2X05_003547</name>
</gene>
<reference evidence="2 3" key="1">
    <citation type="submission" date="2023-07" db="EMBL/GenBank/DDBJ databases">
        <title>Sorghum-associated microbial communities from plants grown in Nebraska, USA.</title>
        <authorList>
            <person name="Schachtman D."/>
        </authorList>
    </citation>
    <scope>NUCLEOTIDE SEQUENCE [LARGE SCALE GENOMIC DNA]</scope>
    <source>
        <strain evidence="2 3">BE190</strain>
    </source>
</reference>
<comment type="caution">
    <text evidence="2">The sequence shown here is derived from an EMBL/GenBank/DDBJ whole genome shotgun (WGS) entry which is preliminary data.</text>
</comment>
<accession>A0ABU1V230</accession>
<dbReference type="Proteomes" id="UP001253595">
    <property type="component" value="Unassembled WGS sequence"/>
</dbReference>
<dbReference type="EMBL" id="JAVDVX010000007">
    <property type="protein sequence ID" value="MDR7091512.1"/>
    <property type="molecule type" value="Genomic_DNA"/>
</dbReference>
<protein>
    <submittedName>
        <fullName evidence="2">Polyhydroxyalkanoate synthesis regulator phasin</fullName>
    </submittedName>
</protein>
<feature type="domain" description="DUF4349" evidence="1">
    <location>
        <begin position="44"/>
        <end position="200"/>
    </location>
</feature>
<dbReference type="RefSeq" id="WP_310074903.1">
    <property type="nucleotide sequence ID" value="NZ_JAVDVX010000007.1"/>
</dbReference>
<evidence type="ECO:0000259" key="1">
    <source>
        <dbReference type="Pfam" id="PF14257"/>
    </source>
</evidence>
<dbReference type="PROSITE" id="PS51257">
    <property type="entry name" value="PROKAR_LIPOPROTEIN"/>
    <property type="match status" value="1"/>
</dbReference>
<name>A0ABU1V230_9GAMM</name>
<keyword evidence="3" id="KW-1185">Reference proteome</keyword>
<dbReference type="InterPro" id="IPR025645">
    <property type="entry name" value="DUF4349"/>
</dbReference>
<proteinExistence type="predicted"/>
<dbReference type="Pfam" id="PF14257">
    <property type="entry name" value="DUF4349"/>
    <property type="match status" value="1"/>
</dbReference>
<sequence>MSRFGFLVSVVVGILVLVGCSSSDNKSTESASFDSSHYQKDIQRLVIKTASVRLEAKEPHIVTEEIKLIIARELGIIDSVSNYNEESVSIKAKVPESKLESVMAELSSKGKLVSKSINAKDVTEEMIDVEARLKNLHALRDKFRALLAKAVDVKDVLAIETELTRIQSDIDSIEGRINSLKNQITYSAIDVHIGKQTTYGPLGYLFGGLYWGMKTLFVIE</sequence>